<reference evidence="2 3" key="1">
    <citation type="journal article" date="1992" name="Lakartidningen">
        <title>[Penicillin V and not amoxicillin is the first choice preparation in acute otitis].</title>
        <authorList>
            <person name="Kamme C."/>
            <person name="Lundgren K."/>
            <person name="Prellner K."/>
        </authorList>
    </citation>
    <scope>NUCLEOTIDE SEQUENCE [LARGE SCALE GENOMIC DNA]</scope>
    <source>
        <strain evidence="2 3">W1</strain>
    </source>
</reference>
<evidence type="ECO:0008006" key="4">
    <source>
        <dbReference type="Google" id="ProtNLM"/>
    </source>
</evidence>
<sequence length="286" mass="33552">MKDKNYASFIITNINSKENYKKLETYILHKFEYSEIIILYNKNTNIEKLKNELSPKSDNVLLLNLGENYNEDMNIKAGLEFSKGDIIFVLKDLNIENMEEYLDNLYEENKNGIDLCSLIFKYNTFKDKIFNLLLPNINNAYDLYFLCTRRIINAISECGNTNIPISYIIRNLGYNYSETTYNNKNYKLSQKNRGIYLLLYYQVVYKITLRISIFCSLVALGGGIYSLILKIFKFQLVNGWASTFTFLSFCFTFVFLIFSIIIRFLGLLFVEVNSMPIYKVIQINKL</sequence>
<keyword evidence="1" id="KW-0472">Membrane</keyword>
<name>A0A5C8CDI9_9SPIR</name>
<dbReference type="RefSeq" id="WP_147759113.1">
    <property type="nucleotide sequence ID" value="NZ_SAXT01000007.1"/>
</dbReference>
<keyword evidence="1" id="KW-0812">Transmembrane</keyword>
<proteinExistence type="predicted"/>
<keyword evidence="1" id="KW-1133">Transmembrane helix</keyword>
<feature type="transmembrane region" description="Helical" evidence="1">
    <location>
        <begin position="244"/>
        <end position="270"/>
    </location>
</feature>
<accession>A0A5C8CDI9</accession>
<dbReference type="EMBL" id="SAXT01000007">
    <property type="protein sequence ID" value="TXJ10978.1"/>
    <property type="molecule type" value="Genomic_DNA"/>
</dbReference>
<evidence type="ECO:0000256" key="1">
    <source>
        <dbReference type="SAM" id="Phobius"/>
    </source>
</evidence>
<dbReference type="AlphaFoldDB" id="A0A5C8CDI9"/>
<feature type="transmembrane region" description="Helical" evidence="1">
    <location>
        <begin position="211"/>
        <end position="232"/>
    </location>
</feature>
<gene>
    <name evidence="2" type="ORF">EPJ80_11665</name>
</gene>
<evidence type="ECO:0000313" key="3">
    <source>
        <dbReference type="Proteomes" id="UP000325116"/>
    </source>
</evidence>
<evidence type="ECO:0000313" key="2">
    <source>
        <dbReference type="EMBL" id="TXJ10978.1"/>
    </source>
</evidence>
<organism evidence="2 3">
    <name type="scientific">Brachyspira aalborgi</name>
    <dbReference type="NCBI Taxonomy" id="29522"/>
    <lineage>
        <taxon>Bacteria</taxon>
        <taxon>Pseudomonadati</taxon>
        <taxon>Spirochaetota</taxon>
        <taxon>Spirochaetia</taxon>
        <taxon>Brachyspirales</taxon>
        <taxon>Brachyspiraceae</taxon>
        <taxon>Brachyspira</taxon>
    </lineage>
</organism>
<dbReference type="Proteomes" id="UP000325116">
    <property type="component" value="Unassembled WGS sequence"/>
</dbReference>
<comment type="caution">
    <text evidence="2">The sequence shown here is derived from an EMBL/GenBank/DDBJ whole genome shotgun (WGS) entry which is preliminary data.</text>
</comment>
<protein>
    <recommendedName>
        <fullName evidence="4">Glycosyltransferase</fullName>
    </recommendedName>
</protein>